<protein>
    <recommendedName>
        <fullName evidence="3">Solute-binding protein family 3/N-terminal domain-containing protein</fullName>
    </recommendedName>
</protein>
<dbReference type="SUPFAM" id="SSF53850">
    <property type="entry name" value="Periplasmic binding protein-like II"/>
    <property type="match status" value="1"/>
</dbReference>
<dbReference type="EMBL" id="LANI01000001">
    <property type="protein sequence ID" value="KKJ78728.1"/>
    <property type="molecule type" value="Genomic_DNA"/>
</dbReference>
<dbReference type="AlphaFoldDB" id="A0A0M2RGP2"/>
<reference evidence="1 2" key="1">
    <citation type="submission" date="2015-03" db="EMBL/GenBank/DDBJ databases">
        <title>Genome sequence of Kiloniella sp. P1-1, isolated from the gut microflora of Pacific white shrimp, Penaeus vannamei.</title>
        <authorList>
            <person name="Shao Z."/>
            <person name="Wang L."/>
            <person name="Li X."/>
        </authorList>
    </citation>
    <scope>NUCLEOTIDE SEQUENCE [LARGE SCALE GENOMIC DNA]</scope>
    <source>
        <strain evidence="1 2">P1-1</strain>
    </source>
</reference>
<comment type="caution">
    <text evidence="1">The sequence shown here is derived from an EMBL/GenBank/DDBJ whole genome shotgun (WGS) entry which is preliminary data.</text>
</comment>
<gene>
    <name evidence="1" type="ORF">WH95_01215</name>
</gene>
<dbReference type="PATRIC" id="fig|1549748.8.peg.262"/>
<sequence>MWQSFFYAAVGYAADADAIIQLRTHLHPPYQLLIGKELTGTGVQVVRCVLTQMGRNYEIILSPPNRNRHLMATGKVDGLFLNTPNVELNKMGIATEPLALERWKFFRLLAPLDTSIDPVPNLSDRIGSVLGSNEGSWLSQHRFEKTAFSSDMKSLIKVLLNKRVDYVLADEAAFYQAAKENDLSVENVGSSFVRYVPLVAHFSYDFLALNPTFLDEFNGRIDLCPADEKQPTVTEKQRLADLAMAFASFEGLQDIIVKQANESSDRDHTAVTGKMITRRQQDVAWIEARQGQQKTLTPFMKSILANSLSKKLKQMEQKSQGKISEVFVFDDQGYILGLSQITSDYWQGDEEKYRRIFDDSEPINFSRIQFDSSARKFLVSVTVPIFNPETDRKIAAITFGFDADISLRDYAEGMPF</sequence>
<keyword evidence="2" id="KW-1185">Reference proteome</keyword>
<evidence type="ECO:0000313" key="1">
    <source>
        <dbReference type="EMBL" id="KKJ78728.1"/>
    </source>
</evidence>
<accession>A0A0M2RGP2</accession>
<evidence type="ECO:0008006" key="3">
    <source>
        <dbReference type="Google" id="ProtNLM"/>
    </source>
</evidence>
<dbReference type="STRING" id="1549748.WH95_01215"/>
<dbReference type="Gene3D" id="3.40.190.10">
    <property type="entry name" value="Periplasmic binding protein-like II"/>
    <property type="match status" value="2"/>
</dbReference>
<proteinExistence type="predicted"/>
<name>A0A0M2RGP2_9PROT</name>
<evidence type="ECO:0000313" key="2">
    <source>
        <dbReference type="Proteomes" id="UP000034491"/>
    </source>
</evidence>
<dbReference type="Proteomes" id="UP000034491">
    <property type="component" value="Unassembled WGS sequence"/>
</dbReference>
<organism evidence="1 2">
    <name type="scientific">Kiloniella litopenaei</name>
    <dbReference type="NCBI Taxonomy" id="1549748"/>
    <lineage>
        <taxon>Bacteria</taxon>
        <taxon>Pseudomonadati</taxon>
        <taxon>Pseudomonadota</taxon>
        <taxon>Alphaproteobacteria</taxon>
        <taxon>Rhodospirillales</taxon>
        <taxon>Kiloniellaceae</taxon>
        <taxon>Kiloniella</taxon>
    </lineage>
</organism>